<proteinExistence type="predicted"/>
<accession>A0A8K0TIP0</accession>
<reference evidence="2" key="1">
    <citation type="journal article" date="2021" name="Nat. Commun.">
        <title>Genetic determinants of endophytism in the Arabidopsis root mycobiome.</title>
        <authorList>
            <person name="Mesny F."/>
            <person name="Miyauchi S."/>
            <person name="Thiergart T."/>
            <person name="Pickel B."/>
            <person name="Atanasova L."/>
            <person name="Karlsson M."/>
            <person name="Huettel B."/>
            <person name="Barry K.W."/>
            <person name="Haridas S."/>
            <person name="Chen C."/>
            <person name="Bauer D."/>
            <person name="Andreopoulos W."/>
            <person name="Pangilinan J."/>
            <person name="LaButti K."/>
            <person name="Riley R."/>
            <person name="Lipzen A."/>
            <person name="Clum A."/>
            <person name="Drula E."/>
            <person name="Henrissat B."/>
            <person name="Kohler A."/>
            <person name="Grigoriev I.V."/>
            <person name="Martin F.M."/>
            <person name="Hacquard S."/>
        </authorList>
    </citation>
    <scope>NUCLEOTIDE SEQUENCE</scope>
    <source>
        <strain evidence="2">MPI-CAGE-AT-0016</strain>
    </source>
</reference>
<feature type="chain" id="PRO_5035458341" evidence="1">
    <location>
        <begin position="22"/>
        <end position="169"/>
    </location>
</feature>
<name>A0A8K0TIP0_9PEZI</name>
<protein>
    <submittedName>
        <fullName evidence="2">Uncharacterized protein</fullName>
    </submittedName>
</protein>
<dbReference type="AlphaFoldDB" id="A0A8K0TIP0"/>
<organism evidence="2 3">
    <name type="scientific">Plectosphaerella cucumerina</name>
    <dbReference type="NCBI Taxonomy" id="40658"/>
    <lineage>
        <taxon>Eukaryota</taxon>
        <taxon>Fungi</taxon>
        <taxon>Dikarya</taxon>
        <taxon>Ascomycota</taxon>
        <taxon>Pezizomycotina</taxon>
        <taxon>Sordariomycetes</taxon>
        <taxon>Hypocreomycetidae</taxon>
        <taxon>Glomerellales</taxon>
        <taxon>Plectosphaerellaceae</taxon>
        <taxon>Plectosphaerella</taxon>
    </lineage>
</organism>
<dbReference type="OrthoDB" id="10435143at2759"/>
<dbReference type="EMBL" id="JAGPXD010000002">
    <property type="protein sequence ID" value="KAH7367431.1"/>
    <property type="molecule type" value="Genomic_DNA"/>
</dbReference>
<keyword evidence="1" id="KW-0732">Signal</keyword>
<evidence type="ECO:0000256" key="1">
    <source>
        <dbReference type="SAM" id="SignalP"/>
    </source>
</evidence>
<gene>
    <name evidence="2" type="ORF">B0T11DRAFT_348698</name>
</gene>
<evidence type="ECO:0000313" key="3">
    <source>
        <dbReference type="Proteomes" id="UP000813385"/>
    </source>
</evidence>
<dbReference type="Proteomes" id="UP000813385">
    <property type="component" value="Unassembled WGS sequence"/>
</dbReference>
<keyword evidence="3" id="KW-1185">Reference proteome</keyword>
<evidence type="ECO:0000313" key="2">
    <source>
        <dbReference type="EMBL" id="KAH7367431.1"/>
    </source>
</evidence>
<comment type="caution">
    <text evidence="2">The sequence shown here is derived from an EMBL/GenBank/DDBJ whole genome shotgun (WGS) entry which is preliminary data.</text>
</comment>
<sequence>MRLLATVPVLLLAAPLDFVQAFDFIKPDMSKPLDYTKPITIEWAWLDDGKKRTDMYDRFTQIDIRVVIEGPPATKEIATNRVIVNEIIAENITSSTEQYVWDASDIPQRAEEELPEGQEIVNVYFTGEARNPDDRSVPRVKWESDHSSSASQVNVAIGAILALGAAWLL</sequence>
<feature type="signal peptide" evidence="1">
    <location>
        <begin position="1"/>
        <end position="21"/>
    </location>
</feature>